<accession>A0A498MEB9</accession>
<gene>
    <name evidence="3" type="ORF">ROHU_008628</name>
</gene>
<dbReference type="PROSITE" id="PS50871">
    <property type="entry name" value="C1Q"/>
    <property type="match status" value="1"/>
</dbReference>
<feature type="coiled-coil region" evidence="1">
    <location>
        <begin position="215"/>
        <end position="249"/>
    </location>
</feature>
<evidence type="ECO:0000313" key="3">
    <source>
        <dbReference type="EMBL" id="RXN15835.1"/>
    </source>
</evidence>
<evidence type="ECO:0000256" key="1">
    <source>
        <dbReference type="SAM" id="Coils"/>
    </source>
</evidence>
<dbReference type="PANTHER" id="PTHR46481:SF9">
    <property type="entry name" value="ZINC FINGER BED DOMAIN-CONTAINING PROTEIN 1-LIKE"/>
    <property type="match status" value="1"/>
</dbReference>
<dbReference type="GO" id="GO:0046983">
    <property type="term" value="F:protein dimerization activity"/>
    <property type="evidence" value="ECO:0007669"/>
    <property type="project" value="InterPro"/>
</dbReference>
<dbReference type="InterPro" id="IPR008906">
    <property type="entry name" value="HATC_C_dom"/>
</dbReference>
<name>A0A498MEB9_LABRO</name>
<keyword evidence="4" id="KW-1185">Reference proteome</keyword>
<reference evidence="3 4" key="1">
    <citation type="submission" date="2018-03" db="EMBL/GenBank/DDBJ databases">
        <title>Draft genome sequence of Rohu Carp (Labeo rohita).</title>
        <authorList>
            <person name="Das P."/>
            <person name="Kushwaha B."/>
            <person name="Joshi C.G."/>
            <person name="Kumar D."/>
            <person name="Nagpure N.S."/>
            <person name="Sahoo L."/>
            <person name="Das S.P."/>
            <person name="Bit A."/>
            <person name="Patnaik S."/>
            <person name="Meher P.K."/>
            <person name="Jayasankar P."/>
            <person name="Koringa P.G."/>
            <person name="Patel N.V."/>
            <person name="Hinsu A.T."/>
            <person name="Kumar R."/>
            <person name="Pandey M."/>
            <person name="Agarwal S."/>
            <person name="Srivastava S."/>
            <person name="Singh M."/>
            <person name="Iquebal M.A."/>
            <person name="Jaiswal S."/>
            <person name="Angadi U.B."/>
            <person name="Kumar N."/>
            <person name="Raza M."/>
            <person name="Shah T.M."/>
            <person name="Rai A."/>
            <person name="Jena J.K."/>
        </authorList>
    </citation>
    <scope>NUCLEOTIDE SEQUENCE [LARGE SCALE GENOMIC DNA]</scope>
    <source>
        <strain evidence="3">DASCIFA01</strain>
        <tissue evidence="3">Testis</tissue>
    </source>
</reference>
<dbReference type="SUPFAM" id="SSF53098">
    <property type="entry name" value="Ribonuclease H-like"/>
    <property type="match status" value="1"/>
</dbReference>
<dbReference type="EMBL" id="QBIY01012825">
    <property type="protein sequence ID" value="RXN15835.1"/>
    <property type="molecule type" value="Genomic_DNA"/>
</dbReference>
<evidence type="ECO:0000313" key="4">
    <source>
        <dbReference type="Proteomes" id="UP000290572"/>
    </source>
</evidence>
<sequence>MSFTLQSLKASMDQEQFRRKEEHNIAFSAALGNRGDFGPFNTNVRLVYEKVFLNAGSCYNSGTEYKVAFAASLGPGGNVGPFTTDITLVYKEVFVNEGRAYSSATGIFTAPANGVYYFAFSGHNHSSKPMGLSLYKNGKLMITVYNHPQAARYETASNSISLILEKGDQVYMCLCACMPEVQKEEKEVQTDSTEHLNVEERGVVLASGAFLQTFLTSLQSELAELRSTVSSLKDRLKITEEQLEQLKRNEKYKVAFAATLGVPENTGPFNTDVTLVYKNVLVNTDKVYNPTTVAVTQYLVEEMVPFNTVEKPAFKSMLQKFDKQYELPGKTYFSETAVPKMYNTVKTSIKMELMNADYFSATTDMWSRVNMIPYMSLTVHYLSMEWTLKSRCLETVFMPENHTSDNISDALRHAFEEWSLDEKKLACITTDNGANIVAAVKKLNWPWLNCFGHNLHLAVTNAMASVKDRTARAMGLCHTLDCATRWGTKQKMVDRVLEQIPAIRRVLDDRRHHHLNPSWQDIAVLESVNAALKPAAEFTDLLSGESYVTVSSVKPVLKLLTEDMLKPSNEDTTLTSDIKHKMCSVLQGKYEPAALQELLEKACFLDPRYRGDYINDTETKSKLIEEMVGVEDEGSAASASVVGDEEQAVVPPAAKKKTLGDLLKSRTTSASAPIPKRVRADNELTRYLQEECIDSNANPLSWWRDNQSRYPLLSKVARKYMCICATSTPSKRVFSAAGNIVTPMRSSLKPHKVNMLVFLVRNKDMITQV</sequence>
<dbReference type="PANTHER" id="PTHR46481">
    <property type="entry name" value="ZINC FINGER BED DOMAIN-CONTAINING PROTEIN 4"/>
    <property type="match status" value="1"/>
</dbReference>
<dbReference type="InterPro" id="IPR001073">
    <property type="entry name" value="C1q_dom"/>
</dbReference>
<protein>
    <submittedName>
        <fullName evidence="3">Zinc finger BED domain-containing 1-like protein</fullName>
    </submittedName>
</protein>
<dbReference type="InterPro" id="IPR012337">
    <property type="entry name" value="RNaseH-like_sf"/>
</dbReference>
<dbReference type="PRINTS" id="PR00007">
    <property type="entry name" value="COMPLEMNTC1Q"/>
</dbReference>
<dbReference type="SUPFAM" id="SSF49842">
    <property type="entry name" value="TNF-like"/>
    <property type="match status" value="1"/>
</dbReference>
<dbReference type="SUPFAM" id="SSF140996">
    <property type="entry name" value="Hermes dimerisation domain"/>
    <property type="match status" value="1"/>
</dbReference>
<dbReference type="Gene3D" id="2.60.120.40">
    <property type="match status" value="2"/>
</dbReference>
<proteinExistence type="predicted"/>
<dbReference type="AlphaFoldDB" id="A0A498MEB9"/>
<organism evidence="3 4">
    <name type="scientific">Labeo rohita</name>
    <name type="common">Indian major carp</name>
    <name type="synonym">Cyprinus rohita</name>
    <dbReference type="NCBI Taxonomy" id="84645"/>
    <lineage>
        <taxon>Eukaryota</taxon>
        <taxon>Metazoa</taxon>
        <taxon>Chordata</taxon>
        <taxon>Craniata</taxon>
        <taxon>Vertebrata</taxon>
        <taxon>Euteleostomi</taxon>
        <taxon>Actinopterygii</taxon>
        <taxon>Neopterygii</taxon>
        <taxon>Teleostei</taxon>
        <taxon>Ostariophysi</taxon>
        <taxon>Cypriniformes</taxon>
        <taxon>Cyprinidae</taxon>
        <taxon>Labeoninae</taxon>
        <taxon>Labeonini</taxon>
        <taxon>Labeo</taxon>
    </lineage>
</organism>
<dbReference type="InterPro" id="IPR008983">
    <property type="entry name" value="Tumour_necrosis_fac-like_dom"/>
</dbReference>
<evidence type="ECO:0000259" key="2">
    <source>
        <dbReference type="PROSITE" id="PS50871"/>
    </source>
</evidence>
<dbReference type="Proteomes" id="UP000290572">
    <property type="component" value="Unassembled WGS sequence"/>
</dbReference>
<keyword evidence="1" id="KW-0175">Coiled coil</keyword>
<dbReference type="SMART" id="SM00110">
    <property type="entry name" value="C1Q"/>
    <property type="match status" value="1"/>
</dbReference>
<dbReference type="Pfam" id="PF05699">
    <property type="entry name" value="Dimer_Tnp_hAT"/>
    <property type="match status" value="1"/>
</dbReference>
<feature type="domain" description="C1q" evidence="2">
    <location>
        <begin position="62"/>
        <end position="217"/>
    </location>
</feature>
<dbReference type="Pfam" id="PF00386">
    <property type="entry name" value="C1q"/>
    <property type="match status" value="1"/>
</dbReference>
<dbReference type="InterPro" id="IPR052035">
    <property type="entry name" value="ZnF_BED_domain_contain"/>
</dbReference>
<comment type="caution">
    <text evidence="3">The sequence shown here is derived from an EMBL/GenBank/DDBJ whole genome shotgun (WGS) entry which is preliminary data.</text>
</comment>